<evidence type="ECO:0000256" key="2">
    <source>
        <dbReference type="ARBA" id="ARBA00022803"/>
    </source>
</evidence>
<feature type="chain" id="PRO_5024816394" description="Outer membrane lipoprotein BamD-like domain-containing protein" evidence="4">
    <location>
        <begin position="19"/>
        <end position="929"/>
    </location>
</feature>
<dbReference type="AlphaFoldDB" id="A0A660S855"/>
<dbReference type="PROSITE" id="PS50005">
    <property type="entry name" value="TPR"/>
    <property type="match status" value="3"/>
</dbReference>
<dbReference type="Gene3D" id="1.25.40.10">
    <property type="entry name" value="Tetratricopeptide repeat domain"/>
    <property type="match status" value="5"/>
</dbReference>
<dbReference type="PANTHER" id="PTHR45586">
    <property type="entry name" value="TPR REPEAT-CONTAINING PROTEIN PA4667"/>
    <property type="match status" value="1"/>
</dbReference>
<gene>
    <name evidence="5" type="ORF">DRP44_04620</name>
</gene>
<reference evidence="5 6" key="1">
    <citation type="submission" date="2018-06" db="EMBL/GenBank/DDBJ databases">
        <title>Extensive metabolic versatility and redundancy in microbially diverse, dynamic hydrothermal sediments.</title>
        <authorList>
            <person name="Dombrowski N."/>
            <person name="Teske A."/>
            <person name="Baker B.J."/>
        </authorList>
    </citation>
    <scope>NUCLEOTIDE SEQUENCE [LARGE SCALE GENOMIC DNA]</scope>
    <source>
        <strain evidence="5">B35_G9</strain>
    </source>
</reference>
<dbReference type="InterPro" id="IPR011990">
    <property type="entry name" value="TPR-like_helical_dom_sf"/>
</dbReference>
<evidence type="ECO:0008006" key="7">
    <source>
        <dbReference type="Google" id="ProtNLM"/>
    </source>
</evidence>
<comment type="caution">
    <text evidence="5">The sequence shown here is derived from an EMBL/GenBank/DDBJ whole genome shotgun (WGS) entry which is preliminary data.</text>
</comment>
<evidence type="ECO:0000256" key="1">
    <source>
        <dbReference type="ARBA" id="ARBA00022737"/>
    </source>
</evidence>
<feature type="signal peptide" evidence="4">
    <location>
        <begin position="1"/>
        <end position="18"/>
    </location>
</feature>
<dbReference type="PANTHER" id="PTHR45586:SF1">
    <property type="entry name" value="LIPOPOLYSACCHARIDE ASSEMBLY PROTEIN B"/>
    <property type="match status" value="1"/>
</dbReference>
<sequence length="929" mass="108273">MKRLFFALLFFLPVLIFAGESEDFGVAVQQMNDGFYSQSVSTFKSLYNSSNSPEIKEKSLLLLGECYLRSQKLNSALMSFNTYLNNYPSGKFIAFAYSRIGIIYMKKGSYSSAVKYLKKAYQFNNITYGNEIAINLAECYAKLGKINKGVNLLIGRLKTSKGNNEPIYAKLAELYKIQGNSKKALSAIKIILSNKKSEYLNEAYYIAGDIYFSYGDYNKSIKYLNKNLLSNNDYKYPSMYLLGEIYTVTGNYYTANKLFNQLMKNTKYRKAGYFGLAWLNYQKADYEKALSYLNNIPDRSDFAERKIFYAALCNKQLKKDSMFLALSDSLIRFGKSNELIKKIEFEKFDYYLNKGDEAAIKMQLKKLSKISSSYYKLALADYEYKTGKYNKALMNFRTLLGNRDIAEYMGSVRYHIILSYSKMKQYQAALKYINKWWNSLSYYRNELTLLKDDILIKEKKYKQSLALLNNYYPGAIEPYKELSLRALAWTYMKMEDYKNAYVYFKKFVNDYPESIYYNEALLELGNCAYNTGKKDEALSYYGKIKGKKEIQKALFRQGKVLYEKGDYNSAIHLLKTFINKYPANTVADDALYYISLAFYNTNKPDSAKYYSKKLLTQYKNSDKYYDTILLLGDISFNSREYSQMLNYYSDIINNDTDTTHIKHAFGTTIDYFVTSGKKGDITSYFKNNYSKILREKESYNIFIANYLLEKGMSKIASYFIDNITSSQYTDYKNYLKGKSYMIEGDTLKGINLIKSVDKKYAIFETITYYYKKYEYDSLLFYTKKYESKFGKTDRISFLNAYALFWLNKNIPEINLHAEPYLSRIVIMNMIRSYESNKNINLINDALKYSSSEDPFTRAYALYLAGKIKFDSGNYSDALGYLLKIKYIYNRADILIKAMTIASKATETNNSPEKSRIMEEIKKYEKILGH</sequence>
<evidence type="ECO:0000256" key="4">
    <source>
        <dbReference type="SAM" id="SignalP"/>
    </source>
</evidence>
<dbReference type="SUPFAM" id="SSF48452">
    <property type="entry name" value="TPR-like"/>
    <property type="match status" value="2"/>
</dbReference>
<keyword evidence="2 3" id="KW-0802">TPR repeat</keyword>
<dbReference type="Pfam" id="PF13174">
    <property type="entry name" value="TPR_6"/>
    <property type="match status" value="5"/>
</dbReference>
<dbReference type="Proteomes" id="UP000282321">
    <property type="component" value="Unassembled WGS sequence"/>
</dbReference>
<dbReference type="Pfam" id="PF13181">
    <property type="entry name" value="TPR_8"/>
    <property type="match status" value="2"/>
</dbReference>
<feature type="repeat" description="TPR" evidence="3">
    <location>
        <begin position="551"/>
        <end position="584"/>
    </location>
</feature>
<evidence type="ECO:0000313" key="5">
    <source>
        <dbReference type="EMBL" id="RKX66203.1"/>
    </source>
</evidence>
<dbReference type="SUPFAM" id="SSF81901">
    <property type="entry name" value="HCP-like"/>
    <property type="match status" value="1"/>
</dbReference>
<organism evidence="5 6">
    <name type="scientific">candidate division TA06 bacterium</name>
    <dbReference type="NCBI Taxonomy" id="2250710"/>
    <lineage>
        <taxon>Bacteria</taxon>
        <taxon>Bacteria division TA06</taxon>
    </lineage>
</organism>
<proteinExistence type="predicted"/>
<feature type="repeat" description="TPR" evidence="3">
    <location>
        <begin position="201"/>
        <end position="234"/>
    </location>
</feature>
<dbReference type="SMART" id="SM00028">
    <property type="entry name" value="TPR"/>
    <property type="match status" value="10"/>
</dbReference>
<evidence type="ECO:0000256" key="3">
    <source>
        <dbReference type="PROSITE-ProRule" id="PRU00339"/>
    </source>
</evidence>
<dbReference type="EMBL" id="QNBC01000052">
    <property type="protein sequence ID" value="RKX66203.1"/>
    <property type="molecule type" value="Genomic_DNA"/>
</dbReference>
<protein>
    <recommendedName>
        <fullName evidence="7">Outer membrane lipoprotein BamD-like domain-containing protein</fullName>
    </recommendedName>
</protein>
<name>A0A660S855_UNCT6</name>
<dbReference type="InterPro" id="IPR019734">
    <property type="entry name" value="TPR_rpt"/>
</dbReference>
<dbReference type="InterPro" id="IPR051012">
    <property type="entry name" value="CellSynth/LPSAsmb/PSIAsmb"/>
</dbReference>
<keyword evidence="4" id="KW-0732">Signal</keyword>
<feature type="repeat" description="TPR" evidence="3">
    <location>
        <begin position="94"/>
        <end position="127"/>
    </location>
</feature>
<keyword evidence="1" id="KW-0677">Repeat</keyword>
<accession>A0A660S855</accession>
<evidence type="ECO:0000313" key="6">
    <source>
        <dbReference type="Proteomes" id="UP000282321"/>
    </source>
</evidence>